<proteinExistence type="predicted"/>
<reference evidence="1 2" key="1">
    <citation type="submission" date="2016-01" db="EMBL/GenBank/DDBJ databases">
        <title>The new phylogeny of the genus Mycobacterium.</title>
        <authorList>
            <person name="Tarcisio F."/>
            <person name="Conor M."/>
            <person name="Antonella G."/>
            <person name="Elisabetta G."/>
            <person name="Giulia F.S."/>
            <person name="Sara T."/>
            <person name="Anna F."/>
            <person name="Clotilde B."/>
            <person name="Roberto B."/>
            <person name="Veronica D.S."/>
            <person name="Fabio R."/>
            <person name="Monica P."/>
            <person name="Olivier J."/>
            <person name="Enrico T."/>
            <person name="Nicola S."/>
        </authorList>
    </citation>
    <scope>NUCLEOTIDE SEQUENCE [LARGE SCALE GENOMIC DNA]</scope>
    <source>
        <strain evidence="1 2">DSM 43505</strain>
    </source>
</reference>
<evidence type="ECO:0008006" key="3">
    <source>
        <dbReference type="Google" id="ProtNLM"/>
    </source>
</evidence>
<evidence type="ECO:0000313" key="1">
    <source>
        <dbReference type="EMBL" id="ORV71114.1"/>
    </source>
</evidence>
<dbReference type="AlphaFoldDB" id="A0A1X1VPY1"/>
<keyword evidence="2" id="KW-1185">Reference proteome</keyword>
<dbReference type="EMBL" id="LQOX01000090">
    <property type="protein sequence ID" value="ORV71114.1"/>
    <property type="molecule type" value="Genomic_DNA"/>
</dbReference>
<comment type="caution">
    <text evidence="1">The sequence shown here is derived from an EMBL/GenBank/DDBJ whole genome shotgun (WGS) entry which is preliminary data.</text>
</comment>
<dbReference type="RefSeq" id="WP_051507777.1">
    <property type="nucleotide sequence ID" value="NZ_LQOX01000090.1"/>
</dbReference>
<protein>
    <recommendedName>
        <fullName evidence="3">PE-PPE domain-containing protein</fullName>
    </recommendedName>
</protein>
<sequence length="132" mass="13581">MRQIPLLGNMIADLVEPNLRILVNLGYGDPAHGYSTGPADVPTPFGLFPPIDPQTVLAARATGTQQGISAAGDDLSILATQAWASLSGLSLSDVSGAHSSNPLSALSSLPTAISSASPIDEFIMALQAARDW</sequence>
<accession>A0A1X1VPY1</accession>
<name>A0A1X1VPY1_MYCGS</name>
<organism evidence="1 2">
    <name type="scientific">Mycobacterium gastri</name>
    <dbReference type="NCBI Taxonomy" id="1777"/>
    <lineage>
        <taxon>Bacteria</taxon>
        <taxon>Bacillati</taxon>
        <taxon>Actinomycetota</taxon>
        <taxon>Actinomycetes</taxon>
        <taxon>Mycobacteriales</taxon>
        <taxon>Mycobacteriaceae</taxon>
        <taxon>Mycobacterium</taxon>
    </lineage>
</organism>
<evidence type="ECO:0000313" key="2">
    <source>
        <dbReference type="Proteomes" id="UP000193738"/>
    </source>
</evidence>
<dbReference type="Proteomes" id="UP000193738">
    <property type="component" value="Unassembled WGS sequence"/>
</dbReference>
<dbReference type="STRING" id="1777.AWC07_05040"/>
<gene>
    <name evidence="1" type="ORF">AWC07_05040</name>
</gene>